<dbReference type="Gramene" id="QL04p024758:mrna">
    <property type="protein sequence ID" value="QL04p024758:mrna"/>
    <property type="gene ID" value="QL04p024758"/>
</dbReference>
<name>A0A7N2LFG1_QUELO</name>
<dbReference type="InParanoid" id="A0A7N2LFG1"/>
<evidence type="ECO:0000256" key="1">
    <source>
        <dbReference type="SAM" id="MobiDB-lite"/>
    </source>
</evidence>
<feature type="compositionally biased region" description="Low complexity" evidence="1">
    <location>
        <begin position="108"/>
        <end position="118"/>
    </location>
</feature>
<organism evidence="2 3">
    <name type="scientific">Quercus lobata</name>
    <name type="common">Valley oak</name>
    <dbReference type="NCBI Taxonomy" id="97700"/>
    <lineage>
        <taxon>Eukaryota</taxon>
        <taxon>Viridiplantae</taxon>
        <taxon>Streptophyta</taxon>
        <taxon>Embryophyta</taxon>
        <taxon>Tracheophyta</taxon>
        <taxon>Spermatophyta</taxon>
        <taxon>Magnoliopsida</taxon>
        <taxon>eudicotyledons</taxon>
        <taxon>Gunneridae</taxon>
        <taxon>Pentapetalae</taxon>
        <taxon>rosids</taxon>
        <taxon>fabids</taxon>
        <taxon>Fagales</taxon>
        <taxon>Fagaceae</taxon>
        <taxon>Quercus</taxon>
    </lineage>
</organism>
<evidence type="ECO:0008006" key="4">
    <source>
        <dbReference type="Google" id="ProtNLM"/>
    </source>
</evidence>
<feature type="region of interest" description="Disordered" evidence="1">
    <location>
        <begin position="100"/>
        <end position="128"/>
    </location>
</feature>
<dbReference type="CDD" id="cd09272">
    <property type="entry name" value="RNase_HI_RT_Ty1"/>
    <property type="match status" value="1"/>
</dbReference>
<proteinExistence type="predicted"/>
<dbReference type="PANTHER" id="PTHR11439">
    <property type="entry name" value="GAG-POL-RELATED RETROTRANSPOSON"/>
    <property type="match status" value="1"/>
</dbReference>
<evidence type="ECO:0000313" key="2">
    <source>
        <dbReference type="EnsemblPlants" id="QL04p024758:mrna"/>
    </source>
</evidence>
<dbReference type="Proteomes" id="UP000594261">
    <property type="component" value="Chromosome 4"/>
</dbReference>
<protein>
    <recommendedName>
        <fullName evidence="4">Retrovirus-related Pol polyprotein from transposon RE2</fullName>
    </recommendedName>
</protein>
<dbReference type="OMA" id="CCASIHI"/>
<dbReference type="AlphaFoldDB" id="A0A7N2LFG1"/>
<dbReference type="EMBL" id="LRBV02000004">
    <property type="status" value="NOT_ANNOTATED_CDS"/>
    <property type="molecule type" value="Genomic_DNA"/>
</dbReference>
<dbReference type="EnsemblPlants" id="QL04p024758:mrna">
    <property type="protein sequence ID" value="QL04p024758:mrna"/>
    <property type="gene ID" value="QL04p024758"/>
</dbReference>
<accession>A0A7N2LFG1</accession>
<dbReference type="PANTHER" id="PTHR11439:SF498">
    <property type="entry name" value="DNAK FAMILY PROTEIN"/>
    <property type="match status" value="1"/>
</dbReference>
<reference evidence="2" key="2">
    <citation type="submission" date="2021-01" db="UniProtKB">
        <authorList>
            <consortium name="EnsemblPlants"/>
        </authorList>
    </citation>
    <scope>IDENTIFICATION</scope>
</reference>
<reference evidence="2 3" key="1">
    <citation type="journal article" date="2016" name="G3 (Bethesda)">
        <title>First Draft Assembly and Annotation of the Genome of a California Endemic Oak Quercus lobata Nee (Fagaceae).</title>
        <authorList>
            <person name="Sork V.L."/>
            <person name="Fitz-Gibbon S.T."/>
            <person name="Puiu D."/>
            <person name="Crepeau M."/>
            <person name="Gugger P.F."/>
            <person name="Sherman R."/>
            <person name="Stevens K."/>
            <person name="Langley C.H."/>
            <person name="Pellegrini M."/>
            <person name="Salzberg S.L."/>
        </authorList>
    </citation>
    <scope>NUCLEOTIDE SEQUENCE [LARGE SCALE GENOMIC DNA]</scope>
    <source>
        <strain evidence="2 3">cv. SW786</strain>
    </source>
</reference>
<keyword evidence="3" id="KW-1185">Reference proteome</keyword>
<sequence length="743" mass="83069">MASGQNITSKIPIPSSQNSTANRVPPQNTTSTSMNDENSNPSSPYFLPTVEVVLVSQPLIASVIYINTARDLWIDMESRFSPRNAPRLLELKKEIAKFSQGQLSPRSYQGGNHNYHQGGNHGHQGGKRGKKERPICIYCGIVGHVVDKCYKLHGYPPGYKPKGKSSANQVSTNGMFGNSVPYQTSNNCFENFNSQAVSTDILNCSPQYISPQSHFMFESLSDCCASIHINMPQSQFGVPQCLISQSQSEQLLYFLNSYKETSGGNQAAHQAATIMSPLNAASTAISPLNAFGASTTQSNFSGIAFCFNLISVTQLTRVNLCCLIFLDSFCFIQALVHWNTIGLGRESRGLYLLQHSQFVSSACSVLGFSNSVTYVTYSTDFVPSSTLTLTIDSTELDLVPNPIQRPISSIRRSSRPHKTPSYLQDYSCHTVLSKHPLGLPCDISNFLTYSHLNKDYKHFVFAVQATPIEPTSFHQVVQSPDWRTAMDKEIHAIELNNTWILTSFPLGKIPIGWNDPVCIADLKQVLDKNFGLNQRKYALEILQDTGLIDSKPVNTPMEQNLHLPEEEGRTIADSSQYRKLIAAHRVLQYVKGSLGKGLFFPAKSDLQVKAFCDADWAGFPNTRRFLTRFHVFLGKSVSWRSKKQSTVSSSSAEVEYKAMATTTCEIIWILQLLRDLRIDHLESAMLFCDNQATLHIAANPVFHKRIKHIEVDFHLVRDKIAEGEIRTFHVSSRLWVYHPFLDR</sequence>
<feature type="region of interest" description="Disordered" evidence="1">
    <location>
        <begin position="1"/>
        <end position="42"/>
    </location>
</feature>
<evidence type="ECO:0000313" key="3">
    <source>
        <dbReference type="Proteomes" id="UP000594261"/>
    </source>
</evidence>